<feature type="non-terminal residue" evidence="1">
    <location>
        <position position="255"/>
    </location>
</feature>
<gene>
    <name evidence="1" type="primary">Igbp1b</name>
    <name evidence="1" type="ORF">NPIL_357901</name>
    <name evidence="2" type="ORF">NPIL_686251</name>
</gene>
<dbReference type="GO" id="GO:0009966">
    <property type="term" value="P:regulation of signal transduction"/>
    <property type="evidence" value="ECO:0007669"/>
    <property type="project" value="InterPro"/>
</dbReference>
<evidence type="ECO:0000313" key="1">
    <source>
        <dbReference type="EMBL" id="GFS71330.1"/>
    </source>
</evidence>
<dbReference type="Proteomes" id="UP000887013">
    <property type="component" value="Unassembled WGS sequence"/>
</dbReference>
<reference evidence="1" key="1">
    <citation type="submission" date="2020-08" db="EMBL/GenBank/DDBJ databases">
        <title>Multicomponent nature underlies the extraordinary mechanical properties of spider dragline silk.</title>
        <authorList>
            <person name="Kono N."/>
            <person name="Nakamura H."/>
            <person name="Mori M."/>
            <person name="Yoshida Y."/>
            <person name="Ohtoshi R."/>
            <person name="Malay A.D."/>
            <person name="Moran D.A.P."/>
            <person name="Tomita M."/>
            <person name="Numata K."/>
            <person name="Arakawa K."/>
        </authorList>
    </citation>
    <scope>NUCLEOTIDE SEQUENCE</scope>
</reference>
<dbReference type="EMBL" id="BMAW01051672">
    <property type="protein sequence ID" value="GFS81798.1"/>
    <property type="molecule type" value="Genomic_DNA"/>
</dbReference>
<dbReference type="PANTHER" id="PTHR10933:SF9">
    <property type="entry name" value="IMMUNOGLOBULIN-BINDING PROTEIN 1"/>
    <property type="match status" value="1"/>
</dbReference>
<comment type="caution">
    <text evidence="1">The sequence shown here is derived from an EMBL/GenBank/DDBJ whole genome shotgun (WGS) entry which is preliminary data.</text>
</comment>
<dbReference type="OrthoDB" id="6415166at2759"/>
<name>A0A8X6MPR2_NEPPI</name>
<evidence type="ECO:0000313" key="3">
    <source>
        <dbReference type="Proteomes" id="UP000887013"/>
    </source>
</evidence>
<dbReference type="EMBL" id="BMAW01095690">
    <property type="protein sequence ID" value="GFS71330.1"/>
    <property type="molecule type" value="Genomic_DNA"/>
</dbReference>
<sequence length="255" mass="29547">NTNREMTSSDLKNGMQALKHLIGNSDCEQNDAELGILFDNCMQLRDLIENSTLSSIDNELQEAISTCIKALEKCTMMVNTLELFSCNETAEELQTASIRYLLLPAILGSLNLNVQNKNVSDRMTYVEIAEVYFKDFLRRCSDYELCESSLKYFKEILNKENSNEVNSDPSSVREKKIQLFKQKRELENKEMLLKSAILRPESEECIREYYFVLLEKWILIAVDELENLKREKEILISMPKKDISTSNIQDKKNVK</sequence>
<dbReference type="GO" id="GO:0051721">
    <property type="term" value="F:protein phosphatase 2A binding"/>
    <property type="evidence" value="ECO:0007669"/>
    <property type="project" value="TreeGrafter"/>
</dbReference>
<accession>A0A8X6MPR2</accession>
<dbReference type="GO" id="GO:0035303">
    <property type="term" value="P:regulation of dephosphorylation"/>
    <property type="evidence" value="ECO:0007669"/>
    <property type="project" value="TreeGrafter"/>
</dbReference>
<dbReference type="AlphaFoldDB" id="A0A8X6MPR2"/>
<protein>
    <submittedName>
        <fullName evidence="1">Immunoglobulin-binding protein 1b</fullName>
    </submittedName>
</protein>
<dbReference type="InterPro" id="IPR038511">
    <property type="entry name" value="TAP42/TAP46-like_sf"/>
</dbReference>
<feature type="non-terminal residue" evidence="1">
    <location>
        <position position="1"/>
    </location>
</feature>
<keyword evidence="3" id="KW-1185">Reference proteome</keyword>
<dbReference type="GO" id="GO:0005829">
    <property type="term" value="C:cytosol"/>
    <property type="evidence" value="ECO:0007669"/>
    <property type="project" value="TreeGrafter"/>
</dbReference>
<dbReference type="Gene3D" id="1.25.40.540">
    <property type="entry name" value="TAP42-like family"/>
    <property type="match status" value="1"/>
</dbReference>
<dbReference type="InterPro" id="IPR007304">
    <property type="entry name" value="TAP46-like"/>
</dbReference>
<dbReference type="PANTHER" id="PTHR10933">
    <property type="entry name" value="IMMUNOGLOBULIN-BINDING PROTEIN 1"/>
    <property type="match status" value="1"/>
</dbReference>
<evidence type="ECO:0000313" key="2">
    <source>
        <dbReference type="EMBL" id="GFS81798.1"/>
    </source>
</evidence>
<proteinExistence type="predicted"/>
<organism evidence="1 3">
    <name type="scientific">Nephila pilipes</name>
    <name type="common">Giant wood spider</name>
    <name type="synonym">Nephila maculata</name>
    <dbReference type="NCBI Taxonomy" id="299642"/>
    <lineage>
        <taxon>Eukaryota</taxon>
        <taxon>Metazoa</taxon>
        <taxon>Ecdysozoa</taxon>
        <taxon>Arthropoda</taxon>
        <taxon>Chelicerata</taxon>
        <taxon>Arachnida</taxon>
        <taxon>Araneae</taxon>
        <taxon>Araneomorphae</taxon>
        <taxon>Entelegynae</taxon>
        <taxon>Araneoidea</taxon>
        <taxon>Nephilidae</taxon>
        <taxon>Nephila</taxon>
    </lineage>
</organism>
<dbReference type="Pfam" id="PF04177">
    <property type="entry name" value="TAP42"/>
    <property type="match status" value="1"/>
</dbReference>